<evidence type="ECO:0000256" key="1">
    <source>
        <dbReference type="SAM" id="Phobius"/>
    </source>
</evidence>
<keyword evidence="1" id="KW-1133">Transmembrane helix</keyword>
<dbReference type="EMBL" id="JBHTKB010000003">
    <property type="protein sequence ID" value="MFD0914664.1"/>
    <property type="molecule type" value="Genomic_DNA"/>
</dbReference>
<comment type="caution">
    <text evidence="2">The sequence shown here is derived from an EMBL/GenBank/DDBJ whole genome shotgun (WGS) entry which is preliminary data.</text>
</comment>
<dbReference type="RefSeq" id="WP_379058783.1">
    <property type="nucleotide sequence ID" value="NZ_JBHTKB010000003.1"/>
</dbReference>
<feature type="transmembrane region" description="Helical" evidence="1">
    <location>
        <begin position="21"/>
        <end position="41"/>
    </location>
</feature>
<sequence length="44" mass="5080">MRFLYWSGLVIILRLLWQTYLLIKVFPITSALLLAVIAILTSSE</sequence>
<evidence type="ECO:0000313" key="2">
    <source>
        <dbReference type="EMBL" id="MFD0914664.1"/>
    </source>
</evidence>
<evidence type="ECO:0000313" key="3">
    <source>
        <dbReference type="Proteomes" id="UP001597128"/>
    </source>
</evidence>
<dbReference type="Proteomes" id="UP001597128">
    <property type="component" value="Unassembled WGS sequence"/>
</dbReference>
<protein>
    <submittedName>
        <fullName evidence="2">Uncharacterized protein</fullName>
    </submittedName>
</protein>
<keyword evidence="3" id="KW-1185">Reference proteome</keyword>
<accession>A0ABW3F870</accession>
<gene>
    <name evidence="2" type="ORF">ACFQ1Z_13975</name>
</gene>
<reference evidence="3" key="1">
    <citation type="journal article" date="2019" name="Int. J. Syst. Evol. Microbiol.">
        <title>The Global Catalogue of Microorganisms (GCM) 10K type strain sequencing project: providing services to taxonomists for standard genome sequencing and annotation.</title>
        <authorList>
            <consortium name="The Broad Institute Genomics Platform"/>
            <consortium name="The Broad Institute Genome Sequencing Center for Infectious Disease"/>
            <person name="Wu L."/>
            <person name="Ma J."/>
        </authorList>
    </citation>
    <scope>NUCLEOTIDE SEQUENCE [LARGE SCALE GENOMIC DNA]</scope>
    <source>
        <strain evidence="3">CCUG 58412</strain>
    </source>
</reference>
<keyword evidence="1" id="KW-0812">Transmembrane</keyword>
<name>A0ABW3F870_9PROT</name>
<keyword evidence="1" id="KW-0472">Membrane</keyword>
<organism evidence="2 3">
    <name type="scientific">Methylophilus luteus</name>
    <dbReference type="NCBI Taxonomy" id="640108"/>
    <lineage>
        <taxon>Bacteria</taxon>
        <taxon>Pseudomonadati</taxon>
        <taxon>Pseudomonadota</taxon>
        <taxon>Betaproteobacteria</taxon>
        <taxon>Nitrosomonadales</taxon>
        <taxon>Methylophilaceae</taxon>
        <taxon>Methylophilus</taxon>
    </lineage>
</organism>
<proteinExistence type="predicted"/>